<gene>
    <name evidence="1" type="ORF">HUJ06_023707</name>
</gene>
<proteinExistence type="predicted"/>
<comment type="caution">
    <text evidence="1">The sequence shown here is derived from an EMBL/GenBank/DDBJ whole genome shotgun (WGS) entry which is preliminary data.</text>
</comment>
<keyword evidence="2" id="KW-1185">Reference proteome</keyword>
<evidence type="ECO:0000313" key="1">
    <source>
        <dbReference type="EMBL" id="DAD22244.1"/>
    </source>
</evidence>
<dbReference type="Proteomes" id="UP000607653">
    <property type="component" value="Unassembled WGS sequence"/>
</dbReference>
<dbReference type="AlphaFoldDB" id="A0A822XKW2"/>
<accession>A0A822XKW2</accession>
<name>A0A822XKW2_NELNU</name>
<protein>
    <submittedName>
        <fullName evidence="1">Uncharacterized protein</fullName>
    </submittedName>
</protein>
<sequence length="26" mass="2722">MEDKGGEKSSIVISLIENSGGIVFDP</sequence>
<organism evidence="1 2">
    <name type="scientific">Nelumbo nucifera</name>
    <name type="common">Sacred lotus</name>
    <dbReference type="NCBI Taxonomy" id="4432"/>
    <lineage>
        <taxon>Eukaryota</taxon>
        <taxon>Viridiplantae</taxon>
        <taxon>Streptophyta</taxon>
        <taxon>Embryophyta</taxon>
        <taxon>Tracheophyta</taxon>
        <taxon>Spermatophyta</taxon>
        <taxon>Magnoliopsida</taxon>
        <taxon>Proteales</taxon>
        <taxon>Nelumbonaceae</taxon>
        <taxon>Nelumbo</taxon>
    </lineage>
</organism>
<dbReference type="EMBL" id="DUZY01000001">
    <property type="protein sequence ID" value="DAD22244.1"/>
    <property type="molecule type" value="Genomic_DNA"/>
</dbReference>
<evidence type="ECO:0000313" key="2">
    <source>
        <dbReference type="Proteomes" id="UP000607653"/>
    </source>
</evidence>
<reference evidence="1 2" key="1">
    <citation type="journal article" date="2020" name="Mol. Biol. Evol.">
        <title>Distinct Expression and Methylation Patterns for Genes with Different Fates following a Single Whole-Genome Duplication in Flowering Plants.</title>
        <authorList>
            <person name="Shi T."/>
            <person name="Rahmani R.S."/>
            <person name="Gugger P.F."/>
            <person name="Wang M."/>
            <person name="Li H."/>
            <person name="Zhang Y."/>
            <person name="Li Z."/>
            <person name="Wang Q."/>
            <person name="Van de Peer Y."/>
            <person name="Marchal K."/>
            <person name="Chen J."/>
        </authorList>
    </citation>
    <scope>NUCLEOTIDE SEQUENCE [LARGE SCALE GENOMIC DNA]</scope>
    <source>
        <tissue evidence="1">Leaf</tissue>
    </source>
</reference>